<evidence type="ECO:0000313" key="2">
    <source>
        <dbReference type="Proteomes" id="UP000681720"/>
    </source>
</evidence>
<accession>A0A8S3J1I3</accession>
<evidence type="ECO:0000313" key="1">
    <source>
        <dbReference type="EMBL" id="CAF5208879.1"/>
    </source>
</evidence>
<reference evidence="1" key="1">
    <citation type="submission" date="2021-02" db="EMBL/GenBank/DDBJ databases">
        <authorList>
            <person name="Nowell W R."/>
        </authorList>
    </citation>
    <scope>NUCLEOTIDE SEQUENCE</scope>
</reference>
<sequence length="179" mass="21135">PSAQLRYRLVDIDEQYPHSKAKRATYEWYVPKGILKTNWMHKHLHLVPSLIVIFFELDWNDPLFKDKQNELRSQIEMVRTSLDGRAAVISIVLLQNKNSFPTVDDVYSSERDQMANTLCNYFDIQKRSLCVLPVLPQPDNLSAWIDRLEQTFIESSQNYYTNEIRLVKKHKETLNNITH</sequence>
<proteinExistence type="predicted"/>
<name>A0A8S3J1I3_9BILA</name>
<dbReference type="EMBL" id="CAJOBJ010351505">
    <property type="protein sequence ID" value="CAF5208879.1"/>
    <property type="molecule type" value="Genomic_DNA"/>
</dbReference>
<dbReference type="Proteomes" id="UP000681720">
    <property type="component" value="Unassembled WGS sequence"/>
</dbReference>
<feature type="non-terminal residue" evidence="1">
    <location>
        <position position="1"/>
    </location>
</feature>
<dbReference type="PANTHER" id="PTHR14374:SF0">
    <property type="entry name" value="TRAFFICKING PROTEIN PARTICLE COMPLEX SUBUNIT 11"/>
    <property type="match status" value="1"/>
</dbReference>
<organism evidence="1 2">
    <name type="scientific">Rotaria magnacalcarata</name>
    <dbReference type="NCBI Taxonomy" id="392030"/>
    <lineage>
        <taxon>Eukaryota</taxon>
        <taxon>Metazoa</taxon>
        <taxon>Spiralia</taxon>
        <taxon>Gnathifera</taxon>
        <taxon>Rotifera</taxon>
        <taxon>Eurotatoria</taxon>
        <taxon>Bdelloidea</taxon>
        <taxon>Philodinida</taxon>
        <taxon>Philodinidae</taxon>
        <taxon>Rotaria</taxon>
    </lineage>
</organism>
<dbReference type="PANTHER" id="PTHR14374">
    <property type="entry name" value="FOIE GRAS"/>
    <property type="match status" value="1"/>
</dbReference>
<comment type="caution">
    <text evidence="1">The sequence shown here is derived from an EMBL/GenBank/DDBJ whole genome shotgun (WGS) entry which is preliminary data.</text>
</comment>
<protein>
    <submittedName>
        <fullName evidence="1">Uncharacterized protein</fullName>
    </submittedName>
</protein>
<feature type="non-terminal residue" evidence="1">
    <location>
        <position position="179"/>
    </location>
</feature>
<gene>
    <name evidence="1" type="ORF">GIL414_LOCUS79091</name>
</gene>
<dbReference type="AlphaFoldDB" id="A0A8S3J1I3"/>